<evidence type="ECO:0000313" key="3">
    <source>
        <dbReference type="Proteomes" id="UP000035366"/>
    </source>
</evidence>
<dbReference type="Pfam" id="PF13384">
    <property type="entry name" value="HTH_23"/>
    <property type="match status" value="1"/>
</dbReference>
<feature type="compositionally biased region" description="Polar residues" evidence="1">
    <location>
        <begin position="37"/>
        <end position="54"/>
    </location>
</feature>
<evidence type="ECO:0000313" key="2">
    <source>
        <dbReference type="EMBL" id="AKJ08568.1"/>
    </source>
</evidence>
<name>A0ABN4GAM0_9ACTN</name>
<gene>
    <name evidence="2" type="ORF">ABB07_00430</name>
</gene>
<dbReference type="Proteomes" id="UP000035366">
    <property type="component" value="Chromosome"/>
</dbReference>
<reference evidence="2 3" key="1">
    <citation type="journal article" date="2015" name="ISME J.">
        <title>Draft Genome Sequence of Streptomyces incarnatus NRRL8089, which Produces the Nucleoside Antibiotic Sinefungin.</title>
        <authorList>
            <person name="Oshima K."/>
            <person name="Hattori M."/>
            <person name="Shimizu H."/>
            <person name="Fukuda K."/>
            <person name="Nemoto M."/>
            <person name="Inagaki K."/>
            <person name="Tamura T."/>
        </authorList>
    </citation>
    <scope>NUCLEOTIDE SEQUENCE [LARGE SCALE GENOMIC DNA]</scope>
    <source>
        <strain evidence="2 3">NRRL 8089</strain>
    </source>
</reference>
<dbReference type="InterPro" id="IPR009057">
    <property type="entry name" value="Homeodomain-like_sf"/>
</dbReference>
<evidence type="ECO:0008006" key="4">
    <source>
        <dbReference type="Google" id="ProtNLM"/>
    </source>
</evidence>
<proteinExistence type="predicted"/>
<accession>A0ABN4GAM0</accession>
<feature type="region of interest" description="Disordered" evidence="1">
    <location>
        <begin position="35"/>
        <end position="54"/>
    </location>
</feature>
<feature type="region of interest" description="Disordered" evidence="1">
    <location>
        <begin position="1"/>
        <end position="26"/>
    </location>
</feature>
<organism evidence="2 3">
    <name type="scientific">Streptomyces incarnatus</name>
    <dbReference type="NCBI Taxonomy" id="665007"/>
    <lineage>
        <taxon>Bacteria</taxon>
        <taxon>Bacillati</taxon>
        <taxon>Actinomycetota</taxon>
        <taxon>Actinomycetes</taxon>
        <taxon>Kitasatosporales</taxon>
        <taxon>Streptomycetaceae</taxon>
        <taxon>Streptomyces</taxon>
    </lineage>
</organism>
<protein>
    <recommendedName>
        <fullName evidence="4">Transposase</fullName>
    </recommendedName>
</protein>
<evidence type="ECO:0000256" key="1">
    <source>
        <dbReference type="SAM" id="MobiDB-lite"/>
    </source>
</evidence>
<dbReference type="EMBL" id="CP011497">
    <property type="protein sequence ID" value="AKJ08568.1"/>
    <property type="molecule type" value="Genomic_DNA"/>
</dbReference>
<keyword evidence="3" id="KW-1185">Reference proteome</keyword>
<dbReference type="SUPFAM" id="SSF46689">
    <property type="entry name" value="Homeodomain-like"/>
    <property type="match status" value="1"/>
</dbReference>
<sequence>MQLGSPPSYGAEQSFSQPFAPTDCDSAATCNPPIATGDSNISQLSPNANAQGDAVSLQNHNGTADLVTPGATGGTLVDAESHSVIYNGGSSKKQYIGDTDPGAGDTSHVLSTRPISAAALSGSTMRVPGPAAGTPTRIDLTTQGTVQTVPTNAPCVPNELQATAQHWVYWSCVTGPGRRARHGHRYGDGGGLSTAERRHRETARMQAAELFEQKIKLREVARRLRVRRKSAYQWHQLWRDGGATALASRGPSGSRCRLSPRCLEKLAE</sequence>